<dbReference type="GO" id="GO:0008168">
    <property type="term" value="F:methyltransferase activity"/>
    <property type="evidence" value="ECO:0007669"/>
    <property type="project" value="UniProtKB-KW"/>
</dbReference>
<dbReference type="CDD" id="cd02440">
    <property type="entry name" value="AdoMet_MTases"/>
    <property type="match status" value="1"/>
</dbReference>
<feature type="domain" description="Methyltransferase" evidence="1">
    <location>
        <begin position="45"/>
        <end position="137"/>
    </location>
</feature>
<keyword evidence="2" id="KW-0808">Transferase</keyword>
<dbReference type="Proteomes" id="UP000616724">
    <property type="component" value="Unassembled WGS sequence"/>
</dbReference>
<keyword evidence="3" id="KW-1185">Reference proteome</keyword>
<proteinExistence type="predicted"/>
<accession>A0A8J3RHV9</accession>
<dbReference type="InterPro" id="IPR029063">
    <property type="entry name" value="SAM-dependent_MTases_sf"/>
</dbReference>
<dbReference type="RefSeq" id="WP_203890641.1">
    <property type="nucleotide sequence ID" value="NZ_BOOH01000019.1"/>
</dbReference>
<organism evidence="2 3">
    <name type="scientific">Planobispora longispora</name>
    <dbReference type="NCBI Taxonomy" id="28887"/>
    <lineage>
        <taxon>Bacteria</taxon>
        <taxon>Bacillati</taxon>
        <taxon>Actinomycetota</taxon>
        <taxon>Actinomycetes</taxon>
        <taxon>Streptosporangiales</taxon>
        <taxon>Streptosporangiaceae</taxon>
        <taxon>Planobispora</taxon>
    </lineage>
</organism>
<dbReference type="AlphaFoldDB" id="A0A8J3RHV9"/>
<name>A0A8J3RHV9_9ACTN</name>
<comment type="caution">
    <text evidence="2">The sequence shown here is derived from an EMBL/GenBank/DDBJ whole genome shotgun (WGS) entry which is preliminary data.</text>
</comment>
<dbReference type="PANTHER" id="PTHR43591">
    <property type="entry name" value="METHYLTRANSFERASE"/>
    <property type="match status" value="1"/>
</dbReference>
<dbReference type="SUPFAM" id="SSF53335">
    <property type="entry name" value="S-adenosyl-L-methionine-dependent methyltransferases"/>
    <property type="match status" value="1"/>
</dbReference>
<reference evidence="2 3" key="1">
    <citation type="submission" date="2021-01" db="EMBL/GenBank/DDBJ databases">
        <title>Whole genome shotgun sequence of Planobispora longispora NBRC 13918.</title>
        <authorList>
            <person name="Komaki H."/>
            <person name="Tamura T."/>
        </authorList>
    </citation>
    <scope>NUCLEOTIDE SEQUENCE [LARGE SCALE GENOMIC DNA]</scope>
    <source>
        <strain evidence="2 3">NBRC 13918</strain>
    </source>
</reference>
<dbReference type="PANTHER" id="PTHR43591:SF24">
    <property type="entry name" value="2-METHOXY-6-POLYPRENYL-1,4-BENZOQUINOL METHYLASE, MITOCHONDRIAL"/>
    <property type="match status" value="1"/>
</dbReference>
<sequence length="268" mass="29343">MDTTTIKQKQQAAWASGDYSAIGTRLLPTAELLCEAVDLRAGQRVLDAACGNGNAALAAARRFCEVTGVDYVPELLERARRRALAEGLEVSFQEADVENLPFPDASFDVVLSTCGAMFAPDQERTAAELLRVCRPGGRIGMVNWTPDSYVGELFRAIGRYVPPPPGLRPPVEWGGEERLRELFGPGVKISAPRRSFRWRFPSAEHQAEFFASFYGPTHKALAALEADRAAGLKAEMVETVKRFNVSGDATLVLRMDYLEVVVDKPATP</sequence>
<evidence type="ECO:0000259" key="1">
    <source>
        <dbReference type="Pfam" id="PF13649"/>
    </source>
</evidence>
<gene>
    <name evidence="2" type="ORF">Plo01_24410</name>
</gene>
<evidence type="ECO:0000313" key="3">
    <source>
        <dbReference type="Proteomes" id="UP000616724"/>
    </source>
</evidence>
<dbReference type="EMBL" id="BOOH01000019">
    <property type="protein sequence ID" value="GIH76012.1"/>
    <property type="molecule type" value="Genomic_DNA"/>
</dbReference>
<dbReference type="Gene3D" id="3.40.50.150">
    <property type="entry name" value="Vaccinia Virus protein VP39"/>
    <property type="match status" value="1"/>
</dbReference>
<keyword evidence="2" id="KW-0489">Methyltransferase</keyword>
<protein>
    <submittedName>
        <fullName evidence="2">Methyltransferase</fullName>
    </submittedName>
</protein>
<dbReference type="Pfam" id="PF13649">
    <property type="entry name" value="Methyltransf_25"/>
    <property type="match status" value="1"/>
</dbReference>
<dbReference type="InterPro" id="IPR041698">
    <property type="entry name" value="Methyltransf_25"/>
</dbReference>
<evidence type="ECO:0000313" key="2">
    <source>
        <dbReference type="EMBL" id="GIH76012.1"/>
    </source>
</evidence>
<dbReference type="GO" id="GO:0032259">
    <property type="term" value="P:methylation"/>
    <property type="evidence" value="ECO:0007669"/>
    <property type="project" value="UniProtKB-KW"/>
</dbReference>